<dbReference type="EMBL" id="MLCF01000101">
    <property type="protein sequence ID" value="OIV36342.1"/>
    <property type="molecule type" value="Genomic_DNA"/>
</dbReference>
<dbReference type="STRING" id="1428644.BIV57_16755"/>
<evidence type="ECO:0000259" key="5">
    <source>
        <dbReference type="PROSITE" id="PS50931"/>
    </source>
</evidence>
<dbReference type="InterPro" id="IPR036388">
    <property type="entry name" value="WH-like_DNA-bd_sf"/>
</dbReference>
<protein>
    <submittedName>
        <fullName evidence="6">LysR family transcriptional regulator</fullName>
    </submittedName>
</protein>
<dbReference type="Pfam" id="PF03466">
    <property type="entry name" value="LysR_substrate"/>
    <property type="match status" value="1"/>
</dbReference>
<comment type="similarity">
    <text evidence="1">Belongs to the LysR transcriptional regulatory family.</text>
</comment>
<organism evidence="6 7">
    <name type="scientific">Mangrovactinospora gilvigrisea</name>
    <dbReference type="NCBI Taxonomy" id="1428644"/>
    <lineage>
        <taxon>Bacteria</taxon>
        <taxon>Bacillati</taxon>
        <taxon>Actinomycetota</taxon>
        <taxon>Actinomycetes</taxon>
        <taxon>Kitasatosporales</taxon>
        <taxon>Streptomycetaceae</taxon>
        <taxon>Mangrovactinospora</taxon>
    </lineage>
</organism>
<evidence type="ECO:0000256" key="1">
    <source>
        <dbReference type="ARBA" id="ARBA00009437"/>
    </source>
</evidence>
<dbReference type="Gene3D" id="3.40.190.10">
    <property type="entry name" value="Periplasmic binding protein-like II"/>
    <property type="match status" value="2"/>
</dbReference>
<dbReference type="SUPFAM" id="SSF46785">
    <property type="entry name" value="Winged helix' DNA-binding domain"/>
    <property type="match status" value="1"/>
</dbReference>
<accession>A0A1J7BCG7</accession>
<gene>
    <name evidence="6" type="ORF">BIV57_16755</name>
</gene>
<sequence length="308" mass="33946">MTIEELRWFVVLAETEHMTDSAAELQITQPTLSRALTRLEHRVGAPLFDRDGRRLRLNRFGAVLLEHARRALAEVDAAGDRIAELIDPERGTVRLAFLHSVATWLVPDLIRSFRAAAPGVAFTLHQDPGHDLLQALRDGAADLAVTSPRPEEAEFAWRPLVREQLFLAVPAGHRLADRPGGGRVRLRSAAEEPFVTLRPEFGFRRLTERLCAAAGFRARVAFEGTELATVEGMVAAGLGVAVLPELHAAAVPADRTAVRVPLADAGAHRTIGLSWLRDRPMPAVAERFRLFVLSEHGIDREDPNVIQH</sequence>
<dbReference type="GO" id="GO:0032993">
    <property type="term" value="C:protein-DNA complex"/>
    <property type="evidence" value="ECO:0007669"/>
    <property type="project" value="TreeGrafter"/>
</dbReference>
<dbReference type="Gene3D" id="1.10.10.10">
    <property type="entry name" value="Winged helix-like DNA-binding domain superfamily/Winged helix DNA-binding domain"/>
    <property type="match status" value="1"/>
</dbReference>
<dbReference type="InterPro" id="IPR000847">
    <property type="entry name" value="LysR_HTH_N"/>
</dbReference>
<dbReference type="GO" id="GO:0003677">
    <property type="term" value="F:DNA binding"/>
    <property type="evidence" value="ECO:0007669"/>
    <property type="project" value="UniProtKB-KW"/>
</dbReference>
<keyword evidence="4" id="KW-0804">Transcription</keyword>
<proteinExistence type="inferred from homology"/>
<keyword evidence="2" id="KW-0805">Transcription regulation</keyword>
<dbReference type="RefSeq" id="WP_071657693.1">
    <property type="nucleotide sequence ID" value="NZ_MLCF01000101.1"/>
</dbReference>
<reference evidence="6 7" key="1">
    <citation type="submission" date="2016-10" db="EMBL/GenBank/DDBJ databases">
        <title>Genome sequence of Streptomyces gilvigriseus MUSC 26.</title>
        <authorList>
            <person name="Lee L.-H."/>
            <person name="Ser H.-L."/>
        </authorList>
    </citation>
    <scope>NUCLEOTIDE SEQUENCE [LARGE SCALE GENOMIC DNA]</scope>
    <source>
        <strain evidence="6 7">MUSC 26</strain>
    </source>
</reference>
<evidence type="ECO:0000256" key="4">
    <source>
        <dbReference type="ARBA" id="ARBA00023163"/>
    </source>
</evidence>
<keyword evidence="3" id="KW-0238">DNA-binding</keyword>
<dbReference type="PANTHER" id="PTHR30346:SF28">
    <property type="entry name" value="HTH-TYPE TRANSCRIPTIONAL REGULATOR CYNR"/>
    <property type="match status" value="1"/>
</dbReference>
<evidence type="ECO:0000313" key="7">
    <source>
        <dbReference type="Proteomes" id="UP000243342"/>
    </source>
</evidence>
<comment type="caution">
    <text evidence="6">The sequence shown here is derived from an EMBL/GenBank/DDBJ whole genome shotgun (WGS) entry which is preliminary data.</text>
</comment>
<evidence type="ECO:0000313" key="6">
    <source>
        <dbReference type="EMBL" id="OIV36342.1"/>
    </source>
</evidence>
<dbReference type="PRINTS" id="PR00039">
    <property type="entry name" value="HTHLYSR"/>
</dbReference>
<dbReference type="GO" id="GO:0003700">
    <property type="term" value="F:DNA-binding transcription factor activity"/>
    <property type="evidence" value="ECO:0007669"/>
    <property type="project" value="InterPro"/>
</dbReference>
<dbReference type="AlphaFoldDB" id="A0A1J7BCG7"/>
<dbReference type="InterPro" id="IPR005119">
    <property type="entry name" value="LysR_subst-bd"/>
</dbReference>
<keyword evidence="7" id="KW-1185">Reference proteome</keyword>
<feature type="domain" description="HTH lysR-type" evidence="5">
    <location>
        <begin position="1"/>
        <end position="58"/>
    </location>
</feature>
<dbReference type="PANTHER" id="PTHR30346">
    <property type="entry name" value="TRANSCRIPTIONAL DUAL REGULATOR HCAR-RELATED"/>
    <property type="match status" value="1"/>
</dbReference>
<dbReference type="Pfam" id="PF00126">
    <property type="entry name" value="HTH_1"/>
    <property type="match status" value="1"/>
</dbReference>
<name>A0A1J7BCG7_9ACTN</name>
<dbReference type="Proteomes" id="UP000243342">
    <property type="component" value="Unassembled WGS sequence"/>
</dbReference>
<evidence type="ECO:0000256" key="3">
    <source>
        <dbReference type="ARBA" id="ARBA00023125"/>
    </source>
</evidence>
<evidence type="ECO:0000256" key="2">
    <source>
        <dbReference type="ARBA" id="ARBA00023015"/>
    </source>
</evidence>
<dbReference type="CDD" id="cd08434">
    <property type="entry name" value="PBP2_GltC_like"/>
    <property type="match status" value="1"/>
</dbReference>
<dbReference type="OrthoDB" id="3181812at2"/>
<dbReference type="SUPFAM" id="SSF53850">
    <property type="entry name" value="Periplasmic binding protein-like II"/>
    <property type="match status" value="1"/>
</dbReference>
<dbReference type="InterPro" id="IPR036390">
    <property type="entry name" value="WH_DNA-bd_sf"/>
</dbReference>
<dbReference type="PROSITE" id="PS50931">
    <property type="entry name" value="HTH_LYSR"/>
    <property type="match status" value="1"/>
</dbReference>
<dbReference type="FunFam" id="1.10.10.10:FF:000001">
    <property type="entry name" value="LysR family transcriptional regulator"/>
    <property type="match status" value="1"/>
</dbReference>